<comment type="caution">
    <text evidence="6">The sequence shown here is derived from an EMBL/GenBank/DDBJ whole genome shotgun (WGS) entry which is preliminary data.</text>
</comment>
<comment type="catalytic activity">
    <reaction evidence="3">
        <text>O-phospho-L-threonyl-[protein] + H2O = L-threonyl-[protein] + phosphate</text>
        <dbReference type="Rhea" id="RHEA:47004"/>
        <dbReference type="Rhea" id="RHEA-COMP:11060"/>
        <dbReference type="Rhea" id="RHEA-COMP:11605"/>
        <dbReference type="ChEBI" id="CHEBI:15377"/>
        <dbReference type="ChEBI" id="CHEBI:30013"/>
        <dbReference type="ChEBI" id="CHEBI:43474"/>
        <dbReference type="ChEBI" id="CHEBI:61977"/>
        <dbReference type="EC" id="3.1.3.16"/>
    </reaction>
</comment>
<keyword evidence="7" id="KW-1185">Reference proteome</keyword>
<dbReference type="Pfam" id="PF00481">
    <property type="entry name" value="PP2C"/>
    <property type="match status" value="1"/>
</dbReference>
<evidence type="ECO:0000313" key="7">
    <source>
        <dbReference type="Proteomes" id="UP001418222"/>
    </source>
</evidence>
<evidence type="ECO:0000256" key="2">
    <source>
        <dbReference type="ARBA" id="ARBA00047761"/>
    </source>
</evidence>
<dbReference type="EMBL" id="JBBWWQ010000008">
    <property type="protein sequence ID" value="KAK8940548.1"/>
    <property type="molecule type" value="Genomic_DNA"/>
</dbReference>
<comment type="catalytic activity">
    <reaction evidence="2">
        <text>O-phospho-L-seryl-[protein] + H2O = L-seryl-[protein] + phosphate</text>
        <dbReference type="Rhea" id="RHEA:20629"/>
        <dbReference type="Rhea" id="RHEA-COMP:9863"/>
        <dbReference type="Rhea" id="RHEA-COMP:11604"/>
        <dbReference type="ChEBI" id="CHEBI:15377"/>
        <dbReference type="ChEBI" id="CHEBI:29999"/>
        <dbReference type="ChEBI" id="CHEBI:43474"/>
        <dbReference type="ChEBI" id="CHEBI:83421"/>
        <dbReference type="EC" id="3.1.3.16"/>
    </reaction>
</comment>
<gene>
    <name evidence="6" type="ORF">KSP39_PZI010611</name>
</gene>
<accession>A0AAP0BJ23</accession>
<dbReference type="GO" id="GO:0004722">
    <property type="term" value="F:protein serine/threonine phosphatase activity"/>
    <property type="evidence" value="ECO:0007669"/>
    <property type="project" value="UniProtKB-EC"/>
</dbReference>
<evidence type="ECO:0000256" key="4">
    <source>
        <dbReference type="SAM" id="MobiDB-lite"/>
    </source>
</evidence>
<evidence type="ECO:0000259" key="5">
    <source>
        <dbReference type="Pfam" id="PF00481"/>
    </source>
</evidence>
<dbReference type="Gene3D" id="3.60.40.10">
    <property type="entry name" value="PPM-type phosphatase domain"/>
    <property type="match status" value="1"/>
</dbReference>
<dbReference type="Proteomes" id="UP001418222">
    <property type="component" value="Unassembled WGS sequence"/>
</dbReference>
<dbReference type="InterPro" id="IPR036457">
    <property type="entry name" value="PPM-type-like_dom_sf"/>
</dbReference>
<dbReference type="InterPro" id="IPR001932">
    <property type="entry name" value="PPM-type_phosphatase-like_dom"/>
</dbReference>
<reference evidence="6 7" key="1">
    <citation type="journal article" date="2022" name="Nat. Plants">
        <title>Genomes of leafy and leafless Platanthera orchids illuminate the evolution of mycoheterotrophy.</title>
        <authorList>
            <person name="Li M.H."/>
            <person name="Liu K.W."/>
            <person name="Li Z."/>
            <person name="Lu H.C."/>
            <person name="Ye Q.L."/>
            <person name="Zhang D."/>
            <person name="Wang J.Y."/>
            <person name="Li Y.F."/>
            <person name="Zhong Z.M."/>
            <person name="Liu X."/>
            <person name="Yu X."/>
            <person name="Liu D.K."/>
            <person name="Tu X.D."/>
            <person name="Liu B."/>
            <person name="Hao Y."/>
            <person name="Liao X.Y."/>
            <person name="Jiang Y.T."/>
            <person name="Sun W.H."/>
            <person name="Chen J."/>
            <person name="Chen Y.Q."/>
            <person name="Ai Y."/>
            <person name="Zhai J.W."/>
            <person name="Wu S.S."/>
            <person name="Zhou Z."/>
            <person name="Hsiao Y.Y."/>
            <person name="Wu W.L."/>
            <person name="Chen Y.Y."/>
            <person name="Lin Y.F."/>
            <person name="Hsu J.L."/>
            <person name="Li C.Y."/>
            <person name="Wang Z.W."/>
            <person name="Zhao X."/>
            <person name="Zhong W.Y."/>
            <person name="Ma X.K."/>
            <person name="Ma L."/>
            <person name="Huang J."/>
            <person name="Chen G.Z."/>
            <person name="Huang M.Z."/>
            <person name="Huang L."/>
            <person name="Peng D.H."/>
            <person name="Luo Y.B."/>
            <person name="Zou S.Q."/>
            <person name="Chen S.P."/>
            <person name="Lan S."/>
            <person name="Tsai W.C."/>
            <person name="Van de Peer Y."/>
            <person name="Liu Z.J."/>
        </authorList>
    </citation>
    <scope>NUCLEOTIDE SEQUENCE [LARGE SCALE GENOMIC DNA]</scope>
    <source>
        <strain evidence="6">Lor287</strain>
    </source>
</reference>
<evidence type="ECO:0000256" key="3">
    <source>
        <dbReference type="ARBA" id="ARBA00048336"/>
    </source>
</evidence>
<sequence>MTVALVGDSRYILDSKGAYISLLTVDHRLENRERVKANDGEVGRLNLCGGHEVPLTDLEIEELVVEFLEIESKLNFTISTEIQTFREEWEAVLDDLETKSALLLAGYSVHLRGQSDKDYRESKEVGSRSSEGSGQTEQTD</sequence>
<feature type="domain" description="PPM-type phosphatase" evidence="5">
    <location>
        <begin position="1"/>
        <end position="44"/>
    </location>
</feature>
<protein>
    <recommendedName>
        <fullName evidence="1">protein-serine/threonine phosphatase</fullName>
        <ecNumber evidence="1">3.1.3.16</ecNumber>
    </recommendedName>
</protein>
<feature type="region of interest" description="Disordered" evidence="4">
    <location>
        <begin position="114"/>
        <end position="140"/>
    </location>
</feature>
<evidence type="ECO:0000256" key="1">
    <source>
        <dbReference type="ARBA" id="ARBA00013081"/>
    </source>
</evidence>
<proteinExistence type="predicted"/>
<organism evidence="6 7">
    <name type="scientific">Platanthera zijinensis</name>
    <dbReference type="NCBI Taxonomy" id="2320716"/>
    <lineage>
        <taxon>Eukaryota</taxon>
        <taxon>Viridiplantae</taxon>
        <taxon>Streptophyta</taxon>
        <taxon>Embryophyta</taxon>
        <taxon>Tracheophyta</taxon>
        <taxon>Spermatophyta</taxon>
        <taxon>Magnoliopsida</taxon>
        <taxon>Liliopsida</taxon>
        <taxon>Asparagales</taxon>
        <taxon>Orchidaceae</taxon>
        <taxon>Orchidoideae</taxon>
        <taxon>Orchideae</taxon>
        <taxon>Orchidinae</taxon>
        <taxon>Platanthera</taxon>
    </lineage>
</organism>
<dbReference type="AlphaFoldDB" id="A0AAP0BJ23"/>
<feature type="compositionally biased region" description="Basic and acidic residues" evidence="4">
    <location>
        <begin position="114"/>
        <end position="126"/>
    </location>
</feature>
<dbReference type="EC" id="3.1.3.16" evidence="1"/>
<feature type="compositionally biased region" description="Polar residues" evidence="4">
    <location>
        <begin position="127"/>
        <end position="140"/>
    </location>
</feature>
<name>A0AAP0BJ23_9ASPA</name>
<evidence type="ECO:0000313" key="6">
    <source>
        <dbReference type="EMBL" id="KAK8940548.1"/>
    </source>
</evidence>